<dbReference type="PANTHER" id="PTHR30399:SF1">
    <property type="entry name" value="UTP PYROPHOSPHATASE"/>
    <property type="match status" value="1"/>
</dbReference>
<dbReference type="Proteomes" id="UP001332192">
    <property type="component" value="Chromosome"/>
</dbReference>
<gene>
    <name evidence="2" type="ORF">U7230_11870</name>
</gene>
<keyword evidence="2" id="KW-0378">Hydrolase</keyword>
<keyword evidence="2" id="KW-0645">Protease</keyword>
<dbReference type="PANTHER" id="PTHR30399">
    <property type="entry name" value="UNCHARACTERIZED PROTEIN YGJP"/>
    <property type="match status" value="1"/>
</dbReference>
<feature type="domain" description="YgjP-like metallopeptidase" evidence="1">
    <location>
        <begin position="11"/>
        <end position="157"/>
    </location>
</feature>
<dbReference type="EC" id="3.4.-.-" evidence="2"/>
<proteinExistence type="predicted"/>
<evidence type="ECO:0000313" key="2">
    <source>
        <dbReference type="EMBL" id="WRP16775.1"/>
    </source>
</evidence>
<dbReference type="InterPro" id="IPR053136">
    <property type="entry name" value="UTP_pyrophosphatase-like"/>
</dbReference>
<reference evidence="2 3" key="1">
    <citation type="journal article" date="2024" name="Front. Microbiol.">
        <title>Novel thermophilic genera Geochorda gen. nov. and Carboxydochorda gen. nov. from the deep terrestrial subsurface reveal the ecophysiological diversity in the class Limnochordia.</title>
        <authorList>
            <person name="Karnachuk O.V."/>
            <person name="Lukina A.P."/>
            <person name="Avakyan M.R."/>
            <person name="Kadnikov V.V."/>
            <person name="Begmatov S."/>
            <person name="Beletsky A.V."/>
            <person name="Vlasova K.G."/>
            <person name="Novikov A.A."/>
            <person name="Shcherbakova V.A."/>
            <person name="Mardanov A.V."/>
            <person name="Ravin N.V."/>
        </authorList>
    </citation>
    <scope>NUCLEOTIDE SEQUENCE [LARGE SCALE GENOMIC DNA]</scope>
    <source>
        <strain evidence="2 3">L945</strain>
    </source>
</reference>
<dbReference type="RefSeq" id="WP_324716047.1">
    <property type="nucleotide sequence ID" value="NZ_CP141615.1"/>
</dbReference>
<protein>
    <submittedName>
        <fullName evidence="2">SprT family zinc-dependent metalloprotease</fullName>
        <ecNumber evidence="2">3.4.-.-</ecNumber>
    </submittedName>
</protein>
<dbReference type="Pfam" id="PF01863">
    <property type="entry name" value="YgjP-like"/>
    <property type="match status" value="1"/>
</dbReference>
<dbReference type="EMBL" id="CP141615">
    <property type="protein sequence ID" value="WRP16775.1"/>
    <property type="molecule type" value="Genomic_DNA"/>
</dbReference>
<dbReference type="Gene3D" id="3.30.2010.10">
    <property type="entry name" value="Metalloproteases ('zincins'), catalytic domain"/>
    <property type="match status" value="1"/>
</dbReference>
<evidence type="ECO:0000259" key="1">
    <source>
        <dbReference type="Pfam" id="PF01863"/>
    </source>
</evidence>
<dbReference type="GO" id="GO:0008237">
    <property type="term" value="F:metallopeptidase activity"/>
    <property type="evidence" value="ECO:0007669"/>
    <property type="project" value="UniProtKB-KW"/>
</dbReference>
<name>A0ABZ1BW73_9FIRM</name>
<sequence length="169" mass="20019">MSAYPGLPPAILLEGRPHRIEVRVAPVRHTQVIHVNGALWVLLSGTERRSPEAVLETWLRERARAVIYRRLADLAGRHGFRYRRVFIRDQRTRWGSCSNRGNLSFNFRLIMAPPEVLDYVILHELVHLREPNHSARFWAALARLCPDYRERRRWLRRSERQLMDALGRR</sequence>
<keyword evidence="3" id="KW-1185">Reference proteome</keyword>
<dbReference type="CDD" id="cd07344">
    <property type="entry name" value="M48_yhfN_like"/>
    <property type="match status" value="1"/>
</dbReference>
<organism evidence="2 3">
    <name type="scientific">Carboxydichorda subterranea</name>
    <dbReference type="NCBI Taxonomy" id="3109565"/>
    <lineage>
        <taxon>Bacteria</taxon>
        <taxon>Bacillati</taxon>
        <taxon>Bacillota</taxon>
        <taxon>Limnochordia</taxon>
        <taxon>Limnochordales</taxon>
        <taxon>Geochordaceae</taxon>
        <taxon>Carboxydichorda</taxon>
    </lineage>
</organism>
<accession>A0ABZ1BW73</accession>
<evidence type="ECO:0000313" key="3">
    <source>
        <dbReference type="Proteomes" id="UP001332192"/>
    </source>
</evidence>
<keyword evidence="2" id="KW-0482">Metalloprotease</keyword>
<dbReference type="InterPro" id="IPR002725">
    <property type="entry name" value="YgjP-like_metallopeptidase"/>
</dbReference>